<evidence type="ECO:0000313" key="2">
    <source>
        <dbReference type="Proteomes" id="UP000789390"/>
    </source>
</evidence>
<evidence type="ECO:0000313" key="1">
    <source>
        <dbReference type="EMBL" id="CAH0107271.1"/>
    </source>
</evidence>
<comment type="caution">
    <text evidence="1">The sequence shown here is derived from an EMBL/GenBank/DDBJ whole genome shotgun (WGS) entry which is preliminary data.</text>
</comment>
<dbReference type="AlphaFoldDB" id="A0A8J2RSE8"/>
<gene>
    <name evidence="1" type="ORF">DGAL_LOCUS10562</name>
</gene>
<reference evidence="1" key="1">
    <citation type="submission" date="2021-11" db="EMBL/GenBank/DDBJ databases">
        <authorList>
            <person name="Schell T."/>
        </authorList>
    </citation>
    <scope>NUCLEOTIDE SEQUENCE</scope>
    <source>
        <strain evidence="1">M5</strain>
    </source>
</reference>
<accession>A0A8J2RSE8</accession>
<dbReference type="Proteomes" id="UP000789390">
    <property type="component" value="Unassembled WGS sequence"/>
</dbReference>
<sequence length="89" mass="9312">MSSSPVFQQAPVVPAQAIPLAPVAAECLTNALLVAASITPCSRVSTAPSGNYRRPFTLPKVFLIAIVAVFTQYPSPGDLHAVPRLLQIG</sequence>
<organism evidence="1 2">
    <name type="scientific">Daphnia galeata</name>
    <dbReference type="NCBI Taxonomy" id="27404"/>
    <lineage>
        <taxon>Eukaryota</taxon>
        <taxon>Metazoa</taxon>
        <taxon>Ecdysozoa</taxon>
        <taxon>Arthropoda</taxon>
        <taxon>Crustacea</taxon>
        <taxon>Branchiopoda</taxon>
        <taxon>Diplostraca</taxon>
        <taxon>Cladocera</taxon>
        <taxon>Anomopoda</taxon>
        <taxon>Daphniidae</taxon>
        <taxon>Daphnia</taxon>
    </lineage>
</organism>
<protein>
    <submittedName>
        <fullName evidence="1">Uncharacterized protein</fullName>
    </submittedName>
</protein>
<keyword evidence="2" id="KW-1185">Reference proteome</keyword>
<proteinExistence type="predicted"/>
<dbReference type="EMBL" id="CAKKLH010000262">
    <property type="protein sequence ID" value="CAH0107271.1"/>
    <property type="molecule type" value="Genomic_DNA"/>
</dbReference>
<name>A0A8J2RSE8_9CRUS</name>